<organism evidence="2 3">
    <name type="scientific">Tropicimonas sediminicola</name>
    <dbReference type="NCBI Taxonomy" id="1031541"/>
    <lineage>
        <taxon>Bacteria</taxon>
        <taxon>Pseudomonadati</taxon>
        <taxon>Pseudomonadota</taxon>
        <taxon>Alphaproteobacteria</taxon>
        <taxon>Rhodobacterales</taxon>
        <taxon>Roseobacteraceae</taxon>
        <taxon>Tropicimonas</taxon>
    </lineage>
</organism>
<dbReference type="Pfam" id="PF06568">
    <property type="entry name" value="YjiS-like"/>
    <property type="match status" value="1"/>
</dbReference>
<keyword evidence="3" id="KW-1185">Reference proteome</keyword>
<evidence type="ECO:0000313" key="2">
    <source>
        <dbReference type="EMBL" id="SNS29326.1"/>
    </source>
</evidence>
<evidence type="ECO:0000313" key="3">
    <source>
        <dbReference type="Proteomes" id="UP000198426"/>
    </source>
</evidence>
<sequence length="73" mass="8085">MSDLSSVNGSVSSSVFDVVRDVFGRIIDAFGAVETGVRRRNAYLELSQMSDEELADRGLTRVDIVSYVFDKVH</sequence>
<accession>A0A239DA21</accession>
<protein>
    <recommendedName>
        <fullName evidence="1">YjiS-like domain-containing protein</fullName>
    </recommendedName>
</protein>
<proteinExistence type="predicted"/>
<reference evidence="2 3" key="1">
    <citation type="submission" date="2017-06" db="EMBL/GenBank/DDBJ databases">
        <authorList>
            <person name="Kim H.J."/>
            <person name="Triplett B.A."/>
        </authorList>
    </citation>
    <scope>NUCLEOTIDE SEQUENCE [LARGE SCALE GENOMIC DNA]</scope>
    <source>
        <strain evidence="2 3">DSM 29339</strain>
    </source>
</reference>
<dbReference type="EMBL" id="FZOY01000001">
    <property type="protein sequence ID" value="SNS29326.1"/>
    <property type="molecule type" value="Genomic_DNA"/>
</dbReference>
<dbReference type="RefSeq" id="WP_089231328.1">
    <property type="nucleotide sequence ID" value="NZ_FZOY01000001.1"/>
</dbReference>
<dbReference type="OrthoDB" id="7867799at2"/>
<gene>
    <name evidence="2" type="ORF">SAMN05421757_101727</name>
</gene>
<dbReference type="Proteomes" id="UP000198426">
    <property type="component" value="Unassembled WGS sequence"/>
</dbReference>
<evidence type="ECO:0000259" key="1">
    <source>
        <dbReference type="Pfam" id="PF06568"/>
    </source>
</evidence>
<feature type="domain" description="YjiS-like" evidence="1">
    <location>
        <begin position="38"/>
        <end position="64"/>
    </location>
</feature>
<name>A0A239DA21_9RHOB</name>
<dbReference type="InterPro" id="IPR009506">
    <property type="entry name" value="YjiS-like"/>
</dbReference>
<dbReference type="AlphaFoldDB" id="A0A239DA21"/>